<organism evidence="1 2">
    <name type="scientific">Gallibacterium anatis</name>
    <dbReference type="NCBI Taxonomy" id="750"/>
    <lineage>
        <taxon>Bacteria</taxon>
        <taxon>Pseudomonadati</taxon>
        <taxon>Pseudomonadota</taxon>
        <taxon>Gammaproteobacteria</taxon>
        <taxon>Pasteurellales</taxon>
        <taxon>Pasteurellaceae</taxon>
        <taxon>Gallibacterium</taxon>
    </lineage>
</organism>
<comment type="caution">
    <text evidence="1">The sequence shown here is derived from an EMBL/GenBank/DDBJ whole genome shotgun (WGS) entry which is preliminary data.</text>
</comment>
<protein>
    <submittedName>
        <fullName evidence="1">Uncharacterized protein</fullName>
    </submittedName>
</protein>
<evidence type="ECO:0000313" key="1">
    <source>
        <dbReference type="EMBL" id="OBW99480.1"/>
    </source>
</evidence>
<reference evidence="1 2" key="1">
    <citation type="submission" date="2014-11" db="EMBL/GenBank/DDBJ databases">
        <title>Pan-genome of Gallibacterium spp.</title>
        <authorList>
            <person name="Kudirkiene E."/>
            <person name="Bojesen A.M."/>
        </authorList>
    </citation>
    <scope>NUCLEOTIDE SEQUENCE [LARGE SCALE GENOMIC DNA]</scope>
    <source>
        <strain evidence="1 2">F 279</strain>
    </source>
</reference>
<name>A0A0A2YNG7_9PAST</name>
<sequence length="110" mass="13214">MLCVHLKNDYTSTKFYKEEVYPQLDIGSSRKFLKNQKIMIDWRLINLNLYFFYAKIKEKFDFMFCNSDNNRHQINELDLIYLGAGLNLLLLKVNDDPNNPNIDDKFKRIL</sequence>
<dbReference type="Proteomes" id="UP000092643">
    <property type="component" value="Unassembled WGS sequence"/>
</dbReference>
<dbReference type="EMBL" id="JTJO01000021">
    <property type="protein sequence ID" value="OBW99480.1"/>
    <property type="molecule type" value="Genomic_DNA"/>
</dbReference>
<evidence type="ECO:0000313" key="2">
    <source>
        <dbReference type="Proteomes" id="UP000092643"/>
    </source>
</evidence>
<dbReference type="AlphaFoldDB" id="A0A0A2YNG7"/>
<gene>
    <name evidence="1" type="ORF">QV03_03290</name>
</gene>
<proteinExistence type="predicted"/>
<accession>A0A0A2YNG7</accession>
<dbReference type="PATRIC" id="fig|750.22.peg.673"/>